<sequence>MDSPIETNPLSVRAATVADETFIRETLSDAFGSTMMAVHDELIDARGAAAAIAERGGRRLGLITYREDQAGGWEIVSLASVEPGAGAGTALLTWLTEQARRSRISRLWLVTTNENVDALRFYQRRGLDLVRLDRDAVLRARKLKPSIPLEENGIPIRHELELELRL</sequence>
<evidence type="ECO:0000313" key="2">
    <source>
        <dbReference type="EMBL" id="SNT13280.1"/>
    </source>
</evidence>
<name>A0A239K5P3_9ACTN</name>
<dbReference type="OrthoDB" id="9799092at2"/>
<dbReference type="Proteomes" id="UP000198415">
    <property type="component" value="Unassembled WGS sequence"/>
</dbReference>
<dbReference type="InterPro" id="IPR016181">
    <property type="entry name" value="Acyl_CoA_acyltransferase"/>
</dbReference>
<dbReference type="Gene3D" id="3.40.630.30">
    <property type="match status" value="1"/>
</dbReference>
<dbReference type="AlphaFoldDB" id="A0A239K5P3"/>
<feature type="domain" description="N-acetyltransferase" evidence="1">
    <location>
        <begin position="10"/>
        <end position="150"/>
    </location>
</feature>
<protein>
    <submittedName>
        <fullName evidence="2">N-acetylglutamate synthase, GNAT family</fullName>
    </submittedName>
</protein>
<dbReference type="SUPFAM" id="SSF55729">
    <property type="entry name" value="Acyl-CoA N-acyltransferases (Nat)"/>
    <property type="match status" value="1"/>
</dbReference>
<keyword evidence="3" id="KW-1185">Reference proteome</keyword>
<accession>A0A239K5P3</accession>
<evidence type="ECO:0000313" key="3">
    <source>
        <dbReference type="Proteomes" id="UP000198415"/>
    </source>
</evidence>
<proteinExistence type="predicted"/>
<dbReference type="GO" id="GO:0016747">
    <property type="term" value="F:acyltransferase activity, transferring groups other than amino-acyl groups"/>
    <property type="evidence" value="ECO:0007669"/>
    <property type="project" value="InterPro"/>
</dbReference>
<dbReference type="EMBL" id="FZNR01000043">
    <property type="protein sequence ID" value="SNT13280.1"/>
    <property type="molecule type" value="Genomic_DNA"/>
</dbReference>
<evidence type="ECO:0000259" key="1">
    <source>
        <dbReference type="PROSITE" id="PS51186"/>
    </source>
</evidence>
<dbReference type="InterPro" id="IPR000182">
    <property type="entry name" value="GNAT_dom"/>
</dbReference>
<reference evidence="2 3" key="1">
    <citation type="submission" date="2017-06" db="EMBL/GenBank/DDBJ databases">
        <authorList>
            <person name="Kim H.J."/>
            <person name="Triplett B.A."/>
        </authorList>
    </citation>
    <scope>NUCLEOTIDE SEQUENCE [LARGE SCALE GENOMIC DNA]</scope>
    <source>
        <strain evidence="2 3">DSM 43151</strain>
    </source>
</reference>
<dbReference type="PROSITE" id="PS51186">
    <property type="entry name" value="GNAT"/>
    <property type="match status" value="1"/>
</dbReference>
<gene>
    <name evidence="2" type="ORF">SAMN06264365_1434</name>
</gene>
<dbReference type="Pfam" id="PF00583">
    <property type="entry name" value="Acetyltransf_1"/>
    <property type="match status" value="1"/>
</dbReference>
<dbReference type="RefSeq" id="WP_143232937.1">
    <property type="nucleotide sequence ID" value="NZ_BOMU01000136.1"/>
</dbReference>
<organism evidence="2 3">
    <name type="scientific">Actinoplanes regularis</name>
    <dbReference type="NCBI Taxonomy" id="52697"/>
    <lineage>
        <taxon>Bacteria</taxon>
        <taxon>Bacillati</taxon>
        <taxon>Actinomycetota</taxon>
        <taxon>Actinomycetes</taxon>
        <taxon>Micromonosporales</taxon>
        <taxon>Micromonosporaceae</taxon>
        <taxon>Actinoplanes</taxon>
    </lineage>
</organism>